<evidence type="ECO:0000313" key="2">
    <source>
        <dbReference type="Proteomes" id="UP000287651"/>
    </source>
</evidence>
<feature type="non-terminal residue" evidence="1">
    <location>
        <position position="1"/>
    </location>
</feature>
<evidence type="ECO:0000313" key="1">
    <source>
        <dbReference type="EMBL" id="RRT31556.1"/>
    </source>
</evidence>
<accession>A0A426WWC8</accession>
<dbReference type="AlphaFoldDB" id="A0A426WWC8"/>
<gene>
    <name evidence="1" type="ORF">B296_00048854</name>
</gene>
<protein>
    <submittedName>
        <fullName evidence="1">Uncharacterized protein</fullName>
    </submittedName>
</protein>
<sequence length="59" mass="6515">GAVTCNVVLTGSDGHLRAQRPWAGLRTRWPWEEAVAGGAQRCHVRRGNDDGNTMRVKED</sequence>
<name>A0A426WWC8_ENSVE</name>
<dbReference type="EMBL" id="AMZH03038252">
    <property type="protein sequence ID" value="RRT31556.1"/>
    <property type="molecule type" value="Genomic_DNA"/>
</dbReference>
<proteinExistence type="predicted"/>
<comment type="caution">
    <text evidence="1">The sequence shown here is derived from an EMBL/GenBank/DDBJ whole genome shotgun (WGS) entry which is preliminary data.</text>
</comment>
<organism evidence="1 2">
    <name type="scientific">Ensete ventricosum</name>
    <name type="common">Abyssinian banana</name>
    <name type="synonym">Musa ensete</name>
    <dbReference type="NCBI Taxonomy" id="4639"/>
    <lineage>
        <taxon>Eukaryota</taxon>
        <taxon>Viridiplantae</taxon>
        <taxon>Streptophyta</taxon>
        <taxon>Embryophyta</taxon>
        <taxon>Tracheophyta</taxon>
        <taxon>Spermatophyta</taxon>
        <taxon>Magnoliopsida</taxon>
        <taxon>Liliopsida</taxon>
        <taxon>Zingiberales</taxon>
        <taxon>Musaceae</taxon>
        <taxon>Ensete</taxon>
    </lineage>
</organism>
<reference evidence="1 2" key="1">
    <citation type="journal article" date="2014" name="Agronomy (Basel)">
        <title>A Draft Genome Sequence for Ensete ventricosum, the Drought-Tolerant Tree Against Hunger.</title>
        <authorList>
            <person name="Harrison J."/>
            <person name="Moore K.A."/>
            <person name="Paszkiewicz K."/>
            <person name="Jones T."/>
            <person name="Grant M."/>
            <person name="Ambacheew D."/>
            <person name="Muzemil S."/>
            <person name="Studholme D.J."/>
        </authorList>
    </citation>
    <scope>NUCLEOTIDE SEQUENCE [LARGE SCALE GENOMIC DNA]</scope>
</reference>
<dbReference type="Proteomes" id="UP000287651">
    <property type="component" value="Unassembled WGS sequence"/>
</dbReference>